<dbReference type="GO" id="GO:0016054">
    <property type="term" value="P:organic acid catabolic process"/>
    <property type="evidence" value="ECO:0007669"/>
    <property type="project" value="UniProtKB-ARBA"/>
</dbReference>
<keyword evidence="8" id="KW-1185">Reference proteome</keyword>
<dbReference type="InterPro" id="IPR036291">
    <property type="entry name" value="NAD(P)-bd_dom_sf"/>
</dbReference>
<dbReference type="RefSeq" id="WP_101639669.1">
    <property type="nucleotide sequence ID" value="NZ_PGUY01000001.1"/>
</dbReference>
<dbReference type="InterPro" id="IPR029154">
    <property type="entry name" value="HIBADH-like_NADP-bd"/>
</dbReference>
<dbReference type="PANTHER" id="PTHR43580">
    <property type="entry name" value="OXIDOREDUCTASE GLYR1-RELATED"/>
    <property type="match status" value="1"/>
</dbReference>
<dbReference type="InterPro" id="IPR008927">
    <property type="entry name" value="6-PGluconate_DH-like_C_sf"/>
</dbReference>
<evidence type="ECO:0000256" key="1">
    <source>
        <dbReference type="ARBA" id="ARBA00009080"/>
    </source>
</evidence>
<dbReference type="Gene3D" id="3.40.50.720">
    <property type="entry name" value="NAD(P)-binding Rossmann-like Domain"/>
    <property type="match status" value="1"/>
</dbReference>
<evidence type="ECO:0000256" key="2">
    <source>
        <dbReference type="ARBA" id="ARBA00023002"/>
    </source>
</evidence>
<dbReference type="Proteomes" id="UP000234748">
    <property type="component" value="Unassembled WGS sequence"/>
</dbReference>
<evidence type="ECO:0000313" key="8">
    <source>
        <dbReference type="Proteomes" id="UP000234748"/>
    </source>
</evidence>
<feature type="domain" description="3-hydroxyisobutyrate dehydrogenase-like NAD-binding" evidence="6">
    <location>
        <begin position="163"/>
        <end position="282"/>
    </location>
</feature>
<dbReference type="SUPFAM" id="SSF51735">
    <property type="entry name" value="NAD(P)-binding Rossmann-fold domains"/>
    <property type="match status" value="1"/>
</dbReference>
<keyword evidence="3" id="KW-0520">NAD</keyword>
<dbReference type="InterPro" id="IPR006115">
    <property type="entry name" value="6PGDH_NADP-bd"/>
</dbReference>
<dbReference type="InterPro" id="IPR015815">
    <property type="entry name" value="HIBADH-related"/>
</dbReference>
<evidence type="ECO:0000259" key="5">
    <source>
        <dbReference type="Pfam" id="PF03446"/>
    </source>
</evidence>
<comment type="similarity">
    <text evidence="1">Belongs to the HIBADH-related family.</text>
</comment>
<dbReference type="PANTHER" id="PTHR43580:SF2">
    <property type="entry name" value="CYTOKINE-LIKE NUCLEAR FACTOR N-PAC"/>
    <property type="match status" value="1"/>
</dbReference>
<keyword evidence="2" id="KW-0560">Oxidoreductase</keyword>
<dbReference type="Pfam" id="PF03446">
    <property type="entry name" value="NAD_binding_2"/>
    <property type="match status" value="1"/>
</dbReference>
<dbReference type="InterPro" id="IPR051265">
    <property type="entry name" value="HIBADH-related_NP60_sf"/>
</dbReference>
<evidence type="ECO:0000256" key="3">
    <source>
        <dbReference type="ARBA" id="ARBA00023027"/>
    </source>
</evidence>
<dbReference type="Gene3D" id="1.10.1040.10">
    <property type="entry name" value="N-(1-d-carboxylethyl)-l-norvaline Dehydrogenase, domain 2"/>
    <property type="match status" value="1"/>
</dbReference>
<dbReference type="InterPro" id="IPR013328">
    <property type="entry name" value="6PGD_dom2"/>
</dbReference>
<reference evidence="7 8" key="1">
    <citation type="submission" date="2017-11" db="EMBL/GenBank/DDBJ databases">
        <title>Comparitive Functional Genomics of Dry Heat Resistant strains isolated from the Viking Spacecraft.</title>
        <authorList>
            <person name="Seuylemezian A."/>
            <person name="Cooper K."/>
            <person name="Vaishampayan P."/>
        </authorList>
    </citation>
    <scope>NUCLEOTIDE SEQUENCE [LARGE SCALE GENOMIC DNA]</scope>
    <source>
        <strain evidence="7 8">V1-29</strain>
    </source>
</reference>
<evidence type="ECO:0000313" key="7">
    <source>
        <dbReference type="EMBL" id="PLT31888.1"/>
    </source>
</evidence>
<dbReference type="EMBL" id="PGUY01000001">
    <property type="protein sequence ID" value="PLT31888.1"/>
    <property type="molecule type" value="Genomic_DNA"/>
</dbReference>
<dbReference type="Pfam" id="PF14833">
    <property type="entry name" value="NAD_binding_11"/>
    <property type="match status" value="1"/>
</dbReference>
<comment type="caution">
    <text evidence="7">The sequence shown here is derived from an EMBL/GenBank/DDBJ whole genome shotgun (WGS) entry which is preliminary data.</text>
</comment>
<evidence type="ECO:0000256" key="4">
    <source>
        <dbReference type="PIRSR" id="PIRSR000103-1"/>
    </source>
</evidence>
<accession>A0A2N5MC14</accession>
<proteinExistence type="inferred from homology"/>
<dbReference type="PROSITE" id="PS00895">
    <property type="entry name" value="3_HYDROXYISOBUT_DH"/>
    <property type="match status" value="1"/>
</dbReference>
<dbReference type="GO" id="GO:0050661">
    <property type="term" value="F:NADP binding"/>
    <property type="evidence" value="ECO:0007669"/>
    <property type="project" value="InterPro"/>
</dbReference>
<gene>
    <name evidence="7" type="ORF">CUU66_00205</name>
</gene>
<dbReference type="SUPFAM" id="SSF48179">
    <property type="entry name" value="6-phosphogluconate dehydrogenase C-terminal domain-like"/>
    <property type="match status" value="1"/>
</dbReference>
<dbReference type="OrthoDB" id="9786703at2"/>
<dbReference type="GO" id="GO:0051287">
    <property type="term" value="F:NAD binding"/>
    <property type="evidence" value="ECO:0007669"/>
    <property type="project" value="InterPro"/>
</dbReference>
<feature type="active site" evidence="4">
    <location>
        <position position="169"/>
    </location>
</feature>
<dbReference type="PIRSF" id="PIRSF000103">
    <property type="entry name" value="HIBADH"/>
    <property type="match status" value="1"/>
</dbReference>
<feature type="domain" description="6-phosphogluconate dehydrogenase NADP-binding" evidence="5">
    <location>
        <begin position="2"/>
        <end position="158"/>
    </location>
</feature>
<dbReference type="InterPro" id="IPR002204">
    <property type="entry name" value="3-OH-isobutyrate_DH-rel_CS"/>
</dbReference>
<dbReference type="AlphaFoldDB" id="A0A2N5MC14"/>
<organism evidence="7 8">
    <name type="scientific">Peribacillus deserti</name>
    <dbReference type="NCBI Taxonomy" id="673318"/>
    <lineage>
        <taxon>Bacteria</taxon>
        <taxon>Bacillati</taxon>
        <taxon>Bacillota</taxon>
        <taxon>Bacilli</taxon>
        <taxon>Bacillales</taxon>
        <taxon>Bacillaceae</taxon>
        <taxon>Peribacillus</taxon>
    </lineage>
</organism>
<evidence type="ECO:0000259" key="6">
    <source>
        <dbReference type="Pfam" id="PF14833"/>
    </source>
</evidence>
<sequence length="287" mass="31539">MIGFIGLGIMGSRMANNLLKSGYEVILHNRSKAKADHLLKEGAIWAESPRQVAQQADIIFTMLANPQVVESVALGKDGFLEEFPAGRLWVDCSTVDPSFTRKMGEEALRRDIRFLDAPVAGSKIPAEKGELVFLVGGDEKDLEEARPMMEVMGKAIQHQGENGKGSSMKLVVNLMLAQSMAAFSEAITLGQSMGLEKETVMNTLLGGVTAAPFLNSKRDKLLHGNYEAEFPLEHLQKDLQLVSQAAYEHNVSLPIANVTKEIYGLAKQFGYSKEDFSVIYKFLSARM</sequence>
<protein>
    <submittedName>
        <fullName evidence="7">NAD(P)-dependent oxidoreductase</fullName>
    </submittedName>
</protein>
<name>A0A2N5MC14_9BACI</name>
<dbReference type="GO" id="GO:0016491">
    <property type="term" value="F:oxidoreductase activity"/>
    <property type="evidence" value="ECO:0007669"/>
    <property type="project" value="UniProtKB-KW"/>
</dbReference>